<accession>A0AAD7FBI0</accession>
<proteinExistence type="predicted"/>
<dbReference type="EMBL" id="JARKIF010000035">
    <property type="protein sequence ID" value="KAJ7610461.1"/>
    <property type="molecule type" value="Genomic_DNA"/>
</dbReference>
<evidence type="ECO:0000313" key="2">
    <source>
        <dbReference type="EMBL" id="KAJ7610461.1"/>
    </source>
</evidence>
<reference evidence="2" key="1">
    <citation type="submission" date="2023-03" db="EMBL/GenBank/DDBJ databases">
        <title>Massive genome expansion in bonnet fungi (Mycena s.s.) driven by repeated elements and novel gene families across ecological guilds.</title>
        <authorList>
            <consortium name="Lawrence Berkeley National Laboratory"/>
            <person name="Harder C.B."/>
            <person name="Miyauchi S."/>
            <person name="Viragh M."/>
            <person name="Kuo A."/>
            <person name="Thoen E."/>
            <person name="Andreopoulos B."/>
            <person name="Lu D."/>
            <person name="Skrede I."/>
            <person name="Drula E."/>
            <person name="Henrissat B."/>
            <person name="Morin E."/>
            <person name="Kohler A."/>
            <person name="Barry K."/>
            <person name="LaButti K."/>
            <person name="Morin E."/>
            <person name="Salamov A."/>
            <person name="Lipzen A."/>
            <person name="Mereny Z."/>
            <person name="Hegedus B."/>
            <person name="Baldrian P."/>
            <person name="Stursova M."/>
            <person name="Weitz H."/>
            <person name="Taylor A."/>
            <person name="Grigoriev I.V."/>
            <person name="Nagy L.G."/>
            <person name="Martin F."/>
            <person name="Kauserud H."/>
        </authorList>
    </citation>
    <scope>NUCLEOTIDE SEQUENCE</scope>
    <source>
        <strain evidence="2">9284</strain>
    </source>
</reference>
<evidence type="ECO:0000256" key="1">
    <source>
        <dbReference type="SAM" id="MobiDB-lite"/>
    </source>
</evidence>
<feature type="region of interest" description="Disordered" evidence="1">
    <location>
        <begin position="218"/>
        <end position="240"/>
    </location>
</feature>
<protein>
    <submittedName>
        <fullName evidence="2">Uncharacterized protein</fullName>
    </submittedName>
</protein>
<dbReference type="Proteomes" id="UP001221142">
    <property type="component" value="Unassembled WGS sequence"/>
</dbReference>
<dbReference type="AlphaFoldDB" id="A0AAD7FBI0"/>
<gene>
    <name evidence="2" type="ORF">FB45DRAFT_875813</name>
</gene>
<comment type="caution">
    <text evidence="2">The sequence shown here is derived from an EMBL/GenBank/DDBJ whole genome shotgun (WGS) entry which is preliminary data.</text>
</comment>
<organism evidence="2 3">
    <name type="scientific">Roridomyces roridus</name>
    <dbReference type="NCBI Taxonomy" id="1738132"/>
    <lineage>
        <taxon>Eukaryota</taxon>
        <taxon>Fungi</taxon>
        <taxon>Dikarya</taxon>
        <taxon>Basidiomycota</taxon>
        <taxon>Agaricomycotina</taxon>
        <taxon>Agaricomycetes</taxon>
        <taxon>Agaricomycetidae</taxon>
        <taxon>Agaricales</taxon>
        <taxon>Marasmiineae</taxon>
        <taxon>Mycenaceae</taxon>
        <taxon>Roridomyces</taxon>
    </lineage>
</organism>
<sequence>MYHFPTQMLWKVAESQMAQSMARAVDGVPDLNRAYLLTRPPLFVLTTLHFLPSISLATSAFIPDAPDLHARNLDRLPLFIRAMFHLRPQGEIGLSLWPRVWPWIEFIQIHHFNGAPQRDDLERLFSVELTLFVGVLRDHPGKYALMSASPGFWACLTKSWTFLAQLDNAHERSLMLDELSRFLVECDVPSRLERLEEKIAAAGSIDSFAELVEDFHPYSRRAQPEPSRPPPPSHGLHRHR</sequence>
<name>A0AAD7FBI0_9AGAR</name>
<evidence type="ECO:0000313" key="3">
    <source>
        <dbReference type="Proteomes" id="UP001221142"/>
    </source>
</evidence>
<keyword evidence="3" id="KW-1185">Reference proteome</keyword>